<sequence length="112" mass="12958">MITHRRRQDVVTPHLRATISFERQLECRATPLLSRRRHSVVARRKKGDELPPPRSRRRMSLPYFRVHKDTTGGARPHFGFSAFLEAFSTSIETLLPIYGKSIPTIMTDELCV</sequence>
<proteinExistence type="predicted"/>
<comment type="caution">
    <text evidence="2">The sequence shown here is derived from an EMBL/GenBank/DDBJ whole genome shotgun (WGS) entry which is preliminary data.</text>
</comment>
<name>A0A8X6MF23_9ARAC</name>
<gene>
    <name evidence="2" type="ORF">TNIN_493931</name>
</gene>
<keyword evidence="3" id="KW-1185">Reference proteome</keyword>
<evidence type="ECO:0000256" key="1">
    <source>
        <dbReference type="SAM" id="MobiDB-lite"/>
    </source>
</evidence>
<reference evidence="2" key="1">
    <citation type="submission" date="2020-08" db="EMBL/GenBank/DDBJ databases">
        <title>Multicomponent nature underlies the extraordinary mechanical properties of spider dragline silk.</title>
        <authorList>
            <person name="Kono N."/>
            <person name="Nakamura H."/>
            <person name="Mori M."/>
            <person name="Yoshida Y."/>
            <person name="Ohtoshi R."/>
            <person name="Malay A.D."/>
            <person name="Moran D.A.P."/>
            <person name="Tomita M."/>
            <person name="Numata K."/>
            <person name="Arakawa K."/>
        </authorList>
    </citation>
    <scope>NUCLEOTIDE SEQUENCE</scope>
</reference>
<evidence type="ECO:0000313" key="3">
    <source>
        <dbReference type="Proteomes" id="UP000886998"/>
    </source>
</evidence>
<protein>
    <submittedName>
        <fullName evidence="2">Uncharacterized protein</fullName>
    </submittedName>
</protein>
<feature type="region of interest" description="Disordered" evidence="1">
    <location>
        <begin position="38"/>
        <end position="61"/>
    </location>
</feature>
<dbReference type="AlphaFoldDB" id="A0A8X6MF23"/>
<dbReference type="EMBL" id="BMAV01025966">
    <property type="protein sequence ID" value="GFS46203.1"/>
    <property type="molecule type" value="Genomic_DNA"/>
</dbReference>
<dbReference type="Proteomes" id="UP000886998">
    <property type="component" value="Unassembled WGS sequence"/>
</dbReference>
<accession>A0A8X6MF23</accession>
<evidence type="ECO:0000313" key="2">
    <source>
        <dbReference type="EMBL" id="GFS46203.1"/>
    </source>
</evidence>
<organism evidence="2 3">
    <name type="scientific">Trichonephila inaurata madagascariensis</name>
    <dbReference type="NCBI Taxonomy" id="2747483"/>
    <lineage>
        <taxon>Eukaryota</taxon>
        <taxon>Metazoa</taxon>
        <taxon>Ecdysozoa</taxon>
        <taxon>Arthropoda</taxon>
        <taxon>Chelicerata</taxon>
        <taxon>Arachnida</taxon>
        <taxon>Araneae</taxon>
        <taxon>Araneomorphae</taxon>
        <taxon>Entelegynae</taxon>
        <taxon>Araneoidea</taxon>
        <taxon>Nephilidae</taxon>
        <taxon>Trichonephila</taxon>
        <taxon>Trichonephila inaurata</taxon>
    </lineage>
</organism>